<evidence type="ECO:0000313" key="9">
    <source>
        <dbReference type="Proteomes" id="UP000199167"/>
    </source>
</evidence>
<dbReference type="EMBL" id="FOIZ01000001">
    <property type="protein sequence ID" value="SEW30569.1"/>
    <property type="molecule type" value="Genomic_DNA"/>
</dbReference>
<dbReference type="GO" id="GO:0006631">
    <property type="term" value="P:fatty acid metabolic process"/>
    <property type="evidence" value="ECO:0007669"/>
    <property type="project" value="TreeGrafter"/>
</dbReference>
<gene>
    <name evidence="8" type="ORF">SAMN04488515_2164</name>
</gene>
<dbReference type="InterPro" id="IPR020845">
    <property type="entry name" value="AMP-binding_CS"/>
</dbReference>
<dbReference type="InterPro" id="IPR000873">
    <property type="entry name" value="AMP-dep_synth/lig_dom"/>
</dbReference>
<keyword evidence="9" id="KW-1185">Reference proteome</keyword>
<dbReference type="PANTHER" id="PTHR43201">
    <property type="entry name" value="ACYL-COA SYNTHETASE"/>
    <property type="match status" value="1"/>
</dbReference>
<dbReference type="FunFam" id="3.30.300.30:FF:000008">
    <property type="entry name" value="2,3-dihydroxybenzoate-AMP ligase"/>
    <property type="match status" value="1"/>
</dbReference>
<dbReference type="AlphaFoldDB" id="A0A1I0QT55"/>
<dbReference type="InterPro" id="IPR025110">
    <property type="entry name" value="AMP-bd_C"/>
</dbReference>
<dbReference type="EC" id="6.2.1.44" evidence="4"/>
<dbReference type="NCBIfam" id="NF004837">
    <property type="entry name" value="PRK06187.1"/>
    <property type="match status" value="1"/>
</dbReference>
<evidence type="ECO:0000259" key="7">
    <source>
        <dbReference type="Pfam" id="PF13193"/>
    </source>
</evidence>
<feature type="domain" description="AMP-dependent synthetase/ligase" evidence="6">
    <location>
        <begin position="22"/>
        <end position="387"/>
    </location>
</feature>
<dbReference type="InterPro" id="IPR045851">
    <property type="entry name" value="AMP-bd_C_sf"/>
</dbReference>
<evidence type="ECO:0000256" key="2">
    <source>
        <dbReference type="ARBA" id="ARBA00022598"/>
    </source>
</evidence>
<evidence type="ECO:0000256" key="3">
    <source>
        <dbReference type="ARBA" id="ARBA00051915"/>
    </source>
</evidence>
<name>A0A1I0QT55_9RHOB</name>
<evidence type="ECO:0000259" key="6">
    <source>
        <dbReference type="Pfam" id="PF00501"/>
    </source>
</evidence>
<evidence type="ECO:0000313" key="8">
    <source>
        <dbReference type="EMBL" id="SEW30569.1"/>
    </source>
</evidence>
<protein>
    <recommendedName>
        <fullName evidence="5">3-methylmercaptopropionyl-CoA ligase</fullName>
        <ecNumber evidence="4">6.2.1.44</ecNumber>
    </recommendedName>
</protein>
<sequence length="532" mass="58256">MTRIRGNSIKGKKMYLTQTIRSNARNKPLGIATIQGDRKRTWNEFVERVARLGAGLTSLGVCKGDRVAILALNSDRYFEYYFGCWWIGAVAVPMNLRWSALENAHSLNDSGAETLFIDDQFLAMAEDILKDTPGVKTKVHLGESSTPNGFENYEKLIATNEPIDDAGAGGEDLAGIFYTGGTTGFPKGVMLPHRGLWASGTALVAKRNLGPDAIYLHAAPMFHIADGAYSMGIAVCGGTHAFIPRFTPAETSHAIHDFSVTDILLVPTMVRMILDDPSFDNTKFSSLRNIAYGASPMPEGVIRKALELLPNVEWTQAYGQSELSPIATLCGPEWHNFEGSNNGRIRSAGQAAICNEVKIATEDGTEVPRGEVGEVWARGGNTMLGYWKRPEETRKALVNGWVRTGDAAWMDDEGFVFIADRLKDMIISGGENIYSTEVENALSKLEGIAEVAVIGIPSEKWGETVHAIIVPDQGVELKEHQVIDHCRDMIAHYKCPSSIEFRSEPLPLSGAGKVLKKDLRAPFWENQDLQVG</sequence>
<evidence type="ECO:0000256" key="4">
    <source>
        <dbReference type="ARBA" id="ARBA00066616"/>
    </source>
</evidence>
<reference evidence="8 9" key="1">
    <citation type="submission" date="2016-10" db="EMBL/GenBank/DDBJ databases">
        <authorList>
            <person name="de Groot N.N."/>
        </authorList>
    </citation>
    <scope>NUCLEOTIDE SEQUENCE [LARGE SCALE GENOMIC DNA]</scope>
    <source>
        <strain evidence="8 9">DSM 17925</strain>
    </source>
</reference>
<dbReference type="PROSITE" id="PS00455">
    <property type="entry name" value="AMP_BINDING"/>
    <property type="match status" value="1"/>
</dbReference>
<evidence type="ECO:0000256" key="1">
    <source>
        <dbReference type="ARBA" id="ARBA00006432"/>
    </source>
</evidence>
<dbReference type="Pfam" id="PF13193">
    <property type="entry name" value="AMP-binding_C"/>
    <property type="match status" value="1"/>
</dbReference>
<organism evidence="8 9">
    <name type="scientific">Cognatiyoonia koreensis</name>
    <dbReference type="NCBI Taxonomy" id="364200"/>
    <lineage>
        <taxon>Bacteria</taxon>
        <taxon>Pseudomonadati</taxon>
        <taxon>Pseudomonadota</taxon>
        <taxon>Alphaproteobacteria</taxon>
        <taxon>Rhodobacterales</taxon>
        <taxon>Paracoccaceae</taxon>
        <taxon>Cognatiyoonia</taxon>
    </lineage>
</organism>
<comment type="catalytic activity">
    <reaction evidence="3">
        <text>3-(methylsulfanyl)propanoate + ATP + CoA = 3-(methylsulfanyl)propanoyl-CoA + AMP + diphosphate</text>
        <dbReference type="Rhea" id="RHEA:43052"/>
        <dbReference type="ChEBI" id="CHEBI:30616"/>
        <dbReference type="ChEBI" id="CHEBI:33019"/>
        <dbReference type="ChEBI" id="CHEBI:49016"/>
        <dbReference type="ChEBI" id="CHEBI:57287"/>
        <dbReference type="ChEBI" id="CHEBI:82815"/>
        <dbReference type="ChEBI" id="CHEBI:456215"/>
        <dbReference type="EC" id="6.2.1.44"/>
    </reaction>
    <physiologicalReaction direction="left-to-right" evidence="3">
        <dbReference type="Rhea" id="RHEA:43053"/>
    </physiologicalReaction>
</comment>
<dbReference type="InterPro" id="IPR042099">
    <property type="entry name" value="ANL_N_sf"/>
</dbReference>
<comment type="similarity">
    <text evidence="1">Belongs to the ATP-dependent AMP-binding enzyme family.</text>
</comment>
<feature type="domain" description="AMP-binding enzyme C-terminal" evidence="7">
    <location>
        <begin position="437"/>
        <end position="513"/>
    </location>
</feature>
<dbReference type="Gene3D" id="3.40.50.12780">
    <property type="entry name" value="N-terminal domain of ligase-like"/>
    <property type="match status" value="1"/>
</dbReference>
<dbReference type="SUPFAM" id="SSF56801">
    <property type="entry name" value="Acetyl-CoA synthetase-like"/>
    <property type="match status" value="1"/>
</dbReference>
<dbReference type="GO" id="GO:0031956">
    <property type="term" value="F:medium-chain fatty acid-CoA ligase activity"/>
    <property type="evidence" value="ECO:0007669"/>
    <property type="project" value="TreeGrafter"/>
</dbReference>
<dbReference type="PANTHER" id="PTHR43201:SF5">
    <property type="entry name" value="MEDIUM-CHAIN ACYL-COA LIGASE ACSF2, MITOCHONDRIAL"/>
    <property type="match status" value="1"/>
</dbReference>
<dbReference type="Pfam" id="PF00501">
    <property type="entry name" value="AMP-binding"/>
    <property type="match status" value="1"/>
</dbReference>
<dbReference type="STRING" id="364200.SAMN04488515_2164"/>
<dbReference type="Proteomes" id="UP000199167">
    <property type="component" value="Unassembled WGS sequence"/>
</dbReference>
<evidence type="ECO:0000256" key="5">
    <source>
        <dbReference type="ARBA" id="ARBA00067668"/>
    </source>
</evidence>
<accession>A0A1I0QT55</accession>
<dbReference type="Gene3D" id="3.30.300.30">
    <property type="match status" value="1"/>
</dbReference>
<dbReference type="CDD" id="cd17631">
    <property type="entry name" value="FACL_FadD13-like"/>
    <property type="match status" value="1"/>
</dbReference>
<proteinExistence type="inferred from homology"/>
<keyword evidence="2" id="KW-0436">Ligase</keyword>